<evidence type="ECO:0000313" key="2">
    <source>
        <dbReference type="Proteomes" id="UP000262177"/>
    </source>
</evidence>
<dbReference type="AlphaFoldDB" id="A0A286TBK2"/>
<dbReference type="EMBL" id="AP018131">
    <property type="protein sequence ID" value="BBA47742.1"/>
    <property type="molecule type" value="Genomic_DNA"/>
</dbReference>
<evidence type="ECO:0000313" key="1">
    <source>
        <dbReference type="EMBL" id="BBA47742.1"/>
    </source>
</evidence>
<name>A0A286TBK2_BIFBI</name>
<reference evidence="1 2" key="1">
    <citation type="journal article" date="2017" name="Biosci. Biotechnol. Biochem.">
        <title>Identification and characterization of a sulfoglycosidase from Bifidobacterium bifidum implicated in mucin glycan utilization.</title>
        <authorList>
            <person name="Katoh T."/>
            <person name="Maeshibu T."/>
            <person name="Kikkawa K."/>
            <person name="Gotoh A."/>
            <person name="Tomabechi Y."/>
            <person name="Nakamura M."/>
            <person name="Liao W.-H."/>
            <person name="Yamaguchi M."/>
            <person name="Ashida H."/>
            <person name="Yamamoto K."/>
            <person name="Katayama T."/>
        </authorList>
    </citation>
    <scope>NUCLEOTIDE SEQUENCE [LARGE SCALE GENOMIC DNA]</scope>
    <source>
        <strain evidence="1 2">JCM 7004</strain>
    </source>
</reference>
<gene>
    <name evidence="1" type="ORF">BBJK_01044</name>
</gene>
<organism evidence="1 2">
    <name type="scientific">Bifidobacterium bifidum LMG 13195</name>
    <dbReference type="NCBI Taxonomy" id="1207542"/>
    <lineage>
        <taxon>Bacteria</taxon>
        <taxon>Bacillati</taxon>
        <taxon>Actinomycetota</taxon>
        <taxon>Actinomycetes</taxon>
        <taxon>Bifidobacteriales</taxon>
        <taxon>Bifidobacteriaceae</taxon>
        <taxon>Bifidobacterium</taxon>
    </lineage>
</organism>
<protein>
    <submittedName>
        <fullName evidence="1">Uncharacterized protein</fullName>
    </submittedName>
</protein>
<sequence>MTVISLEERLAKELAGRPLGCTEGRADDIAEEDGETLAELGHMRGVADMAYVALSDLALHCHGRREDVAWGIASGAAEDAHALAAIVGDWIEDMEDED</sequence>
<accession>A0A286TBK2</accession>
<dbReference type="Proteomes" id="UP000262177">
    <property type="component" value="Chromosome"/>
</dbReference>
<proteinExistence type="predicted"/>